<evidence type="ECO:0000313" key="1">
    <source>
        <dbReference type="EMBL" id="MEC6061074.1"/>
    </source>
</evidence>
<reference evidence="1" key="1">
    <citation type="journal article" date="2023" name="Nat. Commun.">
        <title>Genomic dissection of endemic carbapenem resistance reveals metallo-beta-lactamase dissemination through clonal, plasmid and integron transfer.</title>
        <authorList>
            <person name="Macesic N."/>
            <person name="Hawkey J."/>
            <person name="Vezina B."/>
            <person name="Wisniewski J.A."/>
            <person name="Cottingham H."/>
            <person name="Blakeway L.V."/>
            <person name="Harshegyi T."/>
            <person name="Pragastis K."/>
            <person name="Badoordeen G.Z."/>
            <person name="Dennison A."/>
            <person name="Spelman D.W."/>
            <person name="Jenney A.W.J."/>
            <person name="Peleg A.Y."/>
        </authorList>
    </citation>
    <scope>NUCLEOTIDE SEQUENCE</scope>
    <source>
        <strain evidence="1">CPO071</strain>
    </source>
</reference>
<evidence type="ECO:0000313" key="2">
    <source>
        <dbReference type="Proteomes" id="UP001176846"/>
    </source>
</evidence>
<name>A0AAW9PU78_KLEVA</name>
<proteinExistence type="predicted"/>
<organism evidence="1 2">
    <name type="scientific">Klebsiella variicola</name>
    <dbReference type="NCBI Taxonomy" id="244366"/>
    <lineage>
        <taxon>Bacteria</taxon>
        <taxon>Pseudomonadati</taxon>
        <taxon>Pseudomonadota</taxon>
        <taxon>Gammaproteobacteria</taxon>
        <taxon>Enterobacterales</taxon>
        <taxon>Enterobacteriaceae</taxon>
        <taxon>Klebsiella/Raoultella group</taxon>
        <taxon>Klebsiella</taxon>
        <taxon>Klebsiella pneumoniae complex</taxon>
    </lineage>
</organism>
<evidence type="ECO:0008006" key="3">
    <source>
        <dbReference type="Google" id="ProtNLM"/>
    </source>
</evidence>
<comment type="caution">
    <text evidence="1">The sequence shown here is derived from an EMBL/GenBank/DDBJ whole genome shotgun (WGS) entry which is preliminary data.</text>
</comment>
<dbReference type="SUPFAM" id="SSF57783">
    <property type="entry name" value="Zinc beta-ribbon"/>
    <property type="match status" value="1"/>
</dbReference>
<accession>A0AAW9PU78</accession>
<dbReference type="RefSeq" id="WP_162865999.1">
    <property type="nucleotide sequence ID" value="NZ_JARTTN020000008.1"/>
</dbReference>
<protein>
    <recommendedName>
        <fullName evidence="3">TFIIS-type domain-containing protein</fullName>
    </recommendedName>
</protein>
<dbReference type="EMBL" id="JARTTN020000008">
    <property type="protein sequence ID" value="MEC6061074.1"/>
    <property type="molecule type" value="Genomic_DNA"/>
</dbReference>
<reference evidence="1" key="2">
    <citation type="submission" date="2024-01" db="EMBL/GenBank/DDBJ databases">
        <authorList>
            <person name="Macesic N."/>
        </authorList>
    </citation>
    <scope>NUCLEOTIDE SEQUENCE</scope>
    <source>
        <strain evidence="1">CPO071</strain>
    </source>
</reference>
<dbReference type="AlphaFoldDB" id="A0AAW9PU78"/>
<gene>
    <name evidence="1" type="ORF">QAB22_032190</name>
</gene>
<sequence>MEKETLGPDIQVNWCDHCEKNTRHIFRFTEEYSKEEGPITEVECTKCGNTFTIL</sequence>
<dbReference type="Proteomes" id="UP001176846">
    <property type="component" value="Unassembled WGS sequence"/>
</dbReference>
<dbReference type="GeneID" id="86979087"/>